<dbReference type="EMBL" id="HBUE01027732">
    <property type="protein sequence ID" value="CAG6455044.1"/>
    <property type="molecule type" value="Transcribed_RNA"/>
</dbReference>
<organism evidence="1">
    <name type="scientific">Culex pipiens</name>
    <name type="common">House mosquito</name>
    <dbReference type="NCBI Taxonomy" id="7175"/>
    <lineage>
        <taxon>Eukaryota</taxon>
        <taxon>Metazoa</taxon>
        <taxon>Ecdysozoa</taxon>
        <taxon>Arthropoda</taxon>
        <taxon>Hexapoda</taxon>
        <taxon>Insecta</taxon>
        <taxon>Pterygota</taxon>
        <taxon>Neoptera</taxon>
        <taxon>Endopterygota</taxon>
        <taxon>Diptera</taxon>
        <taxon>Nematocera</taxon>
        <taxon>Culicoidea</taxon>
        <taxon>Culicidae</taxon>
        <taxon>Culicinae</taxon>
        <taxon>Culicini</taxon>
        <taxon>Culex</taxon>
        <taxon>Culex</taxon>
    </lineage>
</organism>
<dbReference type="EMBL" id="HBUE01027726">
    <property type="protein sequence ID" value="CAG6455041.1"/>
    <property type="molecule type" value="Transcribed_RNA"/>
</dbReference>
<accession>A0A8D8ADF2</accession>
<dbReference type="EMBL" id="HBUE01027715">
    <property type="protein sequence ID" value="CAG6455030.1"/>
    <property type="molecule type" value="Transcribed_RNA"/>
</dbReference>
<evidence type="ECO:0000313" key="1">
    <source>
        <dbReference type="EMBL" id="CAG6455041.1"/>
    </source>
</evidence>
<dbReference type="EMBL" id="HBUE01027711">
    <property type="protein sequence ID" value="CAG6455029.1"/>
    <property type="molecule type" value="Transcribed_RNA"/>
</dbReference>
<protein>
    <submittedName>
        <fullName evidence="1">(northern house mosquito) hypothetical protein</fullName>
    </submittedName>
</protein>
<dbReference type="EMBL" id="HBUE01027710">
    <property type="protein sequence ID" value="CAG6455027.1"/>
    <property type="molecule type" value="Transcribed_RNA"/>
</dbReference>
<proteinExistence type="predicted"/>
<dbReference type="EMBL" id="HBUE01027721">
    <property type="protein sequence ID" value="CAG6455037.1"/>
    <property type="molecule type" value="Transcribed_RNA"/>
</dbReference>
<reference evidence="1" key="1">
    <citation type="submission" date="2021-05" db="EMBL/GenBank/DDBJ databases">
        <authorList>
            <person name="Alioto T."/>
            <person name="Alioto T."/>
            <person name="Gomez Garrido J."/>
        </authorList>
    </citation>
    <scope>NUCLEOTIDE SEQUENCE</scope>
</reference>
<name>A0A8D8ADF2_CULPI</name>
<dbReference type="EMBL" id="HBUE01027720">
    <property type="protein sequence ID" value="CAG6455035.1"/>
    <property type="molecule type" value="Transcribed_RNA"/>
</dbReference>
<dbReference type="EMBL" id="HBUE01027708">
    <property type="protein sequence ID" value="CAG6455025.1"/>
    <property type="molecule type" value="Transcribed_RNA"/>
</dbReference>
<sequence length="106" mass="11906">MILTVAHLALCKPWRFKTIKVDVGRGGQTSNRTILTSRRSHLGVAPALIFGRKFVEITVQTSLPRDAVPLHTNRRPLRGSPVTTNMTEPVWRSVFVCFACKLRLPL</sequence>
<dbReference type="EMBL" id="HBUE01027723">
    <property type="protein sequence ID" value="CAG6455039.1"/>
    <property type="molecule type" value="Transcribed_RNA"/>
</dbReference>
<dbReference type="EMBL" id="HBUE01027718">
    <property type="protein sequence ID" value="CAG6455034.1"/>
    <property type="molecule type" value="Transcribed_RNA"/>
</dbReference>
<dbReference type="AlphaFoldDB" id="A0A8D8ADF2"/>